<dbReference type="SMART" id="SM00829">
    <property type="entry name" value="PKS_ER"/>
    <property type="match status" value="1"/>
</dbReference>
<dbReference type="InterPro" id="IPR020843">
    <property type="entry name" value="ER"/>
</dbReference>
<sequence>MKATLTVAHGDRSMLQFRDDHPTPTAGTGQVVVNVAACAVNFHDVFTRRGMPGITLDLPVVVGSDIAGTVASVGSDVDQSWVGKRVLVDPVYFHDGKPHMIGETVDGGRAEQVAVPAENLIELPDSVSFEAAASLPLAYGTAWRMMVTIGNVTEGEKVLVLGASGGVGAACVQIAKLRGCEVLACASSEQKLQRLRDIGADHVHNYVETPFLDGVKSVYGKPRLDGSGGVTVAVNFTGGDTMPATQRCVSLGGRILTCGATAGYDLQVDARYWWSYEHKMLGSDGWKRSDLEALVALIAEGRLDPVVDVELPISEAAEAERMIEDREVFGKILLKP</sequence>
<reference evidence="9" key="1">
    <citation type="journal article" date="2013" name="BMC Microbiol.">
        <title>Taxonomy and evolution of bacteriochlorophyll a-containing members of the OM60/NOR5 clade of marine gammaproteobacteria: description of Luminiphilus syltensis gen. nov., sp. nov., reclassification of Haliea rubra as Pseudohaliea rubra gen. nov., comb. nov., and emendation of Chromatocurvus halotolerans.</title>
        <authorList>
            <person name="Spring S."/>
            <person name="Riedel T."/>
            <person name="Sproer C."/>
            <person name="Yan S."/>
            <person name="Harder J."/>
            <person name="Fuchs B.M."/>
        </authorList>
    </citation>
    <scope>NUCLEOTIDE SEQUENCE [LARGE SCALE GENOMIC DNA]</scope>
    <source>
        <strain evidence="9">NOR51-B</strain>
    </source>
</reference>
<proteinExistence type="predicted"/>
<dbReference type="OrthoDB" id="9785812at2"/>
<keyword evidence="3" id="KW-0963">Cytoplasm</keyword>
<evidence type="ECO:0000256" key="6">
    <source>
        <dbReference type="ARBA" id="ARBA00022990"/>
    </source>
</evidence>
<evidence type="ECO:0000256" key="3">
    <source>
        <dbReference type="ARBA" id="ARBA00022490"/>
    </source>
</evidence>
<dbReference type="SUPFAM" id="SSF51735">
    <property type="entry name" value="NAD(P)-binding Rossmann-fold domains"/>
    <property type="match status" value="1"/>
</dbReference>
<keyword evidence="9" id="KW-1185">Reference proteome</keyword>
<dbReference type="InterPro" id="IPR051603">
    <property type="entry name" value="Zinc-ADH_QOR/CCCR"/>
</dbReference>
<dbReference type="GO" id="GO:0003723">
    <property type="term" value="F:RNA binding"/>
    <property type="evidence" value="ECO:0007669"/>
    <property type="project" value="UniProtKB-KW"/>
</dbReference>
<dbReference type="InterPro" id="IPR013154">
    <property type="entry name" value="ADH-like_N"/>
</dbReference>
<dbReference type="SUPFAM" id="SSF50129">
    <property type="entry name" value="GroES-like"/>
    <property type="match status" value="1"/>
</dbReference>
<evidence type="ECO:0000313" key="9">
    <source>
        <dbReference type="Proteomes" id="UP000004699"/>
    </source>
</evidence>
<dbReference type="Pfam" id="PF00107">
    <property type="entry name" value="ADH_zinc_N"/>
    <property type="match status" value="1"/>
</dbReference>
<name>B8KY31_9GAMM</name>
<dbReference type="Proteomes" id="UP000004699">
    <property type="component" value="Unassembled WGS sequence"/>
</dbReference>
<evidence type="ECO:0000313" key="8">
    <source>
        <dbReference type="EMBL" id="EED34980.1"/>
    </source>
</evidence>
<protein>
    <submittedName>
        <fullName evidence="8">Alcohol dehydrogenase, zinc-binding</fullName>
    </submittedName>
</protein>
<keyword evidence="6" id="KW-0007">Acetylation</keyword>
<dbReference type="PANTHER" id="PTHR44154">
    <property type="entry name" value="QUINONE OXIDOREDUCTASE"/>
    <property type="match status" value="1"/>
</dbReference>
<dbReference type="InterPro" id="IPR013149">
    <property type="entry name" value="ADH-like_C"/>
</dbReference>
<gene>
    <name evidence="8" type="ORF">NOR51B_920</name>
</gene>
<dbReference type="STRING" id="565045.NOR51B_920"/>
<dbReference type="InterPro" id="IPR011032">
    <property type="entry name" value="GroES-like_sf"/>
</dbReference>
<dbReference type="RefSeq" id="WP_009019727.1">
    <property type="nucleotide sequence ID" value="NZ_DS999411.1"/>
</dbReference>
<keyword evidence="5" id="KW-0694">RNA-binding</keyword>
<dbReference type="Gene3D" id="3.90.180.10">
    <property type="entry name" value="Medium-chain alcohol dehydrogenases, catalytic domain"/>
    <property type="match status" value="1"/>
</dbReference>
<evidence type="ECO:0000256" key="4">
    <source>
        <dbReference type="ARBA" id="ARBA00022857"/>
    </source>
</evidence>
<dbReference type="eggNOG" id="COG0604">
    <property type="taxonomic scope" value="Bacteria"/>
</dbReference>
<evidence type="ECO:0000259" key="7">
    <source>
        <dbReference type="SMART" id="SM00829"/>
    </source>
</evidence>
<evidence type="ECO:0000256" key="1">
    <source>
        <dbReference type="ARBA" id="ARBA00004496"/>
    </source>
</evidence>
<dbReference type="Pfam" id="PF08240">
    <property type="entry name" value="ADH_N"/>
    <property type="match status" value="1"/>
</dbReference>
<feature type="domain" description="Enoyl reductase (ER)" evidence="7">
    <location>
        <begin position="10"/>
        <end position="334"/>
    </location>
</feature>
<dbReference type="PROSITE" id="PS01162">
    <property type="entry name" value="QOR_ZETA_CRYSTAL"/>
    <property type="match status" value="1"/>
</dbReference>
<accession>B8KY31</accession>
<organism evidence="8 9">
    <name type="scientific">Luminiphilus syltensis NOR5-1B</name>
    <dbReference type="NCBI Taxonomy" id="565045"/>
    <lineage>
        <taxon>Bacteria</taxon>
        <taxon>Pseudomonadati</taxon>
        <taxon>Pseudomonadota</taxon>
        <taxon>Gammaproteobacteria</taxon>
        <taxon>Cellvibrionales</taxon>
        <taxon>Halieaceae</taxon>
        <taxon>Luminiphilus</taxon>
    </lineage>
</organism>
<comment type="subunit">
    <text evidence="2">Homotetramer.</text>
</comment>
<dbReference type="InterPro" id="IPR036291">
    <property type="entry name" value="NAD(P)-bd_dom_sf"/>
</dbReference>
<dbReference type="EMBL" id="DS999411">
    <property type="protein sequence ID" value="EED34980.1"/>
    <property type="molecule type" value="Genomic_DNA"/>
</dbReference>
<dbReference type="GO" id="GO:0008270">
    <property type="term" value="F:zinc ion binding"/>
    <property type="evidence" value="ECO:0007669"/>
    <property type="project" value="InterPro"/>
</dbReference>
<evidence type="ECO:0000256" key="5">
    <source>
        <dbReference type="ARBA" id="ARBA00022884"/>
    </source>
</evidence>
<dbReference type="GO" id="GO:0005737">
    <property type="term" value="C:cytoplasm"/>
    <property type="evidence" value="ECO:0007669"/>
    <property type="project" value="UniProtKB-SubCell"/>
</dbReference>
<dbReference type="InterPro" id="IPR002364">
    <property type="entry name" value="Quin_OxRdtase/zeta-crystal_CS"/>
</dbReference>
<keyword evidence="4" id="KW-0521">NADP</keyword>
<comment type="subcellular location">
    <subcellularLocation>
        <location evidence="1">Cytoplasm</location>
    </subcellularLocation>
</comment>
<dbReference type="AlphaFoldDB" id="B8KY31"/>
<dbReference type="HOGENOM" id="CLU_026673_3_4_6"/>
<dbReference type="GO" id="GO:0016491">
    <property type="term" value="F:oxidoreductase activity"/>
    <property type="evidence" value="ECO:0007669"/>
    <property type="project" value="InterPro"/>
</dbReference>
<evidence type="ECO:0000256" key="2">
    <source>
        <dbReference type="ARBA" id="ARBA00011881"/>
    </source>
</evidence>
<dbReference type="PANTHER" id="PTHR44154:SF1">
    <property type="entry name" value="QUINONE OXIDOREDUCTASE"/>
    <property type="match status" value="1"/>
</dbReference>